<evidence type="ECO:0000256" key="5">
    <source>
        <dbReference type="ARBA" id="ARBA00023136"/>
    </source>
</evidence>
<evidence type="ECO:0000256" key="2">
    <source>
        <dbReference type="ARBA" id="ARBA00006840"/>
    </source>
</evidence>
<feature type="transmembrane region" description="Helical" evidence="6">
    <location>
        <begin position="185"/>
        <end position="208"/>
    </location>
</feature>
<keyword evidence="3 6" id="KW-0812">Transmembrane</keyword>
<evidence type="ECO:0000256" key="3">
    <source>
        <dbReference type="ARBA" id="ARBA00022692"/>
    </source>
</evidence>
<reference evidence="7" key="2">
    <citation type="submission" date="2022-10" db="EMBL/GenBank/DDBJ databases">
        <authorList>
            <consortium name="ENA_rothamsted_submissions"/>
            <consortium name="culmorum"/>
            <person name="King R."/>
        </authorList>
    </citation>
    <scope>NUCLEOTIDE SEQUENCE</scope>
</reference>
<dbReference type="PRINTS" id="PR00259">
    <property type="entry name" value="TMFOUR"/>
</dbReference>
<dbReference type="Gene3D" id="1.10.1450.10">
    <property type="entry name" value="Tetraspanin"/>
    <property type="match status" value="1"/>
</dbReference>
<dbReference type="OrthoDB" id="6134317at2759"/>
<evidence type="ECO:0008006" key="9">
    <source>
        <dbReference type="Google" id="ProtNLM"/>
    </source>
</evidence>
<evidence type="ECO:0000313" key="8">
    <source>
        <dbReference type="Proteomes" id="UP001153737"/>
    </source>
</evidence>
<organism evidence="7 8">
    <name type="scientific">Phaedon cochleariae</name>
    <name type="common">Mustard beetle</name>
    <dbReference type="NCBI Taxonomy" id="80249"/>
    <lineage>
        <taxon>Eukaryota</taxon>
        <taxon>Metazoa</taxon>
        <taxon>Ecdysozoa</taxon>
        <taxon>Arthropoda</taxon>
        <taxon>Hexapoda</taxon>
        <taxon>Insecta</taxon>
        <taxon>Pterygota</taxon>
        <taxon>Neoptera</taxon>
        <taxon>Endopterygota</taxon>
        <taxon>Coleoptera</taxon>
        <taxon>Polyphaga</taxon>
        <taxon>Cucujiformia</taxon>
        <taxon>Chrysomeloidea</taxon>
        <taxon>Chrysomelidae</taxon>
        <taxon>Chrysomelinae</taxon>
        <taxon>Chrysomelini</taxon>
        <taxon>Phaedon</taxon>
    </lineage>
</organism>
<keyword evidence="8" id="KW-1185">Reference proteome</keyword>
<evidence type="ECO:0000256" key="4">
    <source>
        <dbReference type="ARBA" id="ARBA00022989"/>
    </source>
</evidence>
<gene>
    <name evidence="7" type="ORF">PHAECO_LOCUS10145</name>
</gene>
<dbReference type="Pfam" id="PF00335">
    <property type="entry name" value="Tetraspanin"/>
    <property type="match status" value="2"/>
</dbReference>
<reference evidence="7" key="1">
    <citation type="submission" date="2022-01" db="EMBL/GenBank/DDBJ databases">
        <authorList>
            <person name="King R."/>
        </authorList>
    </citation>
    <scope>NUCLEOTIDE SEQUENCE</scope>
</reference>
<protein>
    <recommendedName>
        <fullName evidence="9">Tetraspanin</fullName>
    </recommendedName>
</protein>
<dbReference type="PROSITE" id="PS00421">
    <property type="entry name" value="TM4_1"/>
    <property type="match status" value="1"/>
</dbReference>
<feature type="transmembrane region" description="Helical" evidence="6">
    <location>
        <begin position="114"/>
        <end position="137"/>
    </location>
</feature>
<dbReference type="PANTHER" id="PTHR19282">
    <property type="entry name" value="TETRASPANIN"/>
    <property type="match status" value="1"/>
</dbReference>
<dbReference type="AlphaFoldDB" id="A0A9N9SK09"/>
<dbReference type="EMBL" id="OU896712">
    <property type="protein sequence ID" value="CAG9822561.1"/>
    <property type="molecule type" value="Genomic_DNA"/>
</dbReference>
<keyword evidence="4 6" id="KW-1133">Transmembrane helix</keyword>
<proteinExistence type="inferred from homology"/>
<dbReference type="InterPro" id="IPR018499">
    <property type="entry name" value="Tetraspanin/Peripherin"/>
</dbReference>
<evidence type="ECO:0000313" key="7">
    <source>
        <dbReference type="EMBL" id="CAG9822561.1"/>
    </source>
</evidence>
<comment type="similarity">
    <text evidence="2">Belongs to the tetraspanin (TM4SF) family.</text>
</comment>
<dbReference type="Proteomes" id="UP001153737">
    <property type="component" value="Chromosome 6"/>
</dbReference>
<feature type="transmembrane region" description="Helical" evidence="6">
    <location>
        <begin position="149"/>
        <end position="173"/>
    </location>
</feature>
<evidence type="ECO:0000256" key="6">
    <source>
        <dbReference type="SAM" id="Phobius"/>
    </source>
</evidence>
<name>A0A9N9SK09_PHACE</name>
<dbReference type="SUPFAM" id="SSF48652">
    <property type="entry name" value="Tetraspanin"/>
    <property type="match status" value="1"/>
</dbReference>
<sequence length="350" mass="39001">MIYRASVEKELKKAFKLDISKYYFQEEKGDAVTLAWDQLQTSLHCCGVDDYKDYQKNEKWAKGDNVVPESCCVLGEDSKLLEPTCTSAPSEANSYYLKGCFQAVNDWALDHLNLLIFIALAFGLVEVLGVFLAFCLVQSINRVQMVKASVLAQISYVLMAIGAAMFLLSFLGYCGALRESQCMLTTYGILLIVILVLEIAACYLAVFYRASVEKQLKEAFRLVISKYYLGITLSRSPVACWVRISELLMASTCISAHSEANSYYLKGCFQAVNDWTLDHSNLLIFRVLAFGRCYPGRPAFRSECDYFARPEAPDSPPSSRGDPCPPPFVSVTEASPDCQVNCEGNEPVSF</sequence>
<evidence type="ECO:0000256" key="1">
    <source>
        <dbReference type="ARBA" id="ARBA00004141"/>
    </source>
</evidence>
<dbReference type="GO" id="GO:0005886">
    <property type="term" value="C:plasma membrane"/>
    <property type="evidence" value="ECO:0007669"/>
    <property type="project" value="TreeGrafter"/>
</dbReference>
<keyword evidence="5 6" id="KW-0472">Membrane</keyword>
<dbReference type="InterPro" id="IPR008952">
    <property type="entry name" value="Tetraspanin_EC2_sf"/>
</dbReference>
<accession>A0A9N9SK09</accession>
<comment type="subcellular location">
    <subcellularLocation>
        <location evidence="1">Membrane</location>
        <topology evidence="1">Multi-pass membrane protein</topology>
    </subcellularLocation>
</comment>
<dbReference type="InterPro" id="IPR018503">
    <property type="entry name" value="Tetraspanin_CS"/>
</dbReference>
<dbReference type="PANTHER" id="PTHR19282:SF552">
    <property type="entry name" value="TETRASPANIN"/>
    <property type="match status" value="1"/>
</dbReference>